<accession>A0AAV5JJY1</accession>
<name>A0AAV5JJY1_9ROSI</name>
<protein>
    <submittedName>
        <fullName evidence="1">Uncharacterized protein</fullName>
    </submittedName>
</protein>
<reference evidence="1 2" key="1">
    <citation type="journal article" date="2021" name="Commun. Biol.">
        <title>The genome of Shorea leprosula (Dipterocarpaceae) highlights the ecological relevance of drought in aseasonal tropical rainforests.</title>
        <authorList>
            <person name="Ng K.K.S."/>
            <person name="Kobayashi M.J."/>
            <person name="Fawcett J.A."/>
            <person name="Hatakeyama M."/>
            <person name="Paape T."/>
            <person name="Ng C.H."/>
            <person name="Ang C.C."/>
            <person name="Tnah L.H."/>
            <person name="Lee C.T."/>
            <person name="Nishiyama T."/>
            <person name="Sese J."/>
            <person name="O'Brien M.J."/>
            <person name="Copetti D."/>
            <person name="Mohd Noor M.I."/>
            <person name="Ong R.C."/>
            <person name="Putra M."/>
            <person name="Sireger I.Z."/>
            <person name="Indrioko S."/>
            <person name="Kosugi Y."/>
            <person name="Izuno A."/>
            <person name="Isagi Y."/>
            <person name="Lee S.L."/>
            <person name="Shimizu K.K."/>
        </authorList>
    </citation>
    <scope>NUCLEOTIDE SEQUENCE [LARGE SCALE GENOMIC DNA]</scope>
    <source>
        <strain evidence="1">214</strain>
    </source>
</reference>
<organism evidence="1 2">
    <name type="scientific">Rubroshorea leprosula</name>
    <dbReference type="NCBI Taxonomy" id="152421"/>
    <lineage>
        <taxon>Eukaryota</taxon>
        <taxon>Viridiplantae</taxon>
        <taxon>Streptophyta</taxon>
        <taxon>Embryophyta</taxon>
        <taxon>Tracheophyta</taxon>
        <taxon>Spermatophyta</taxon>
        <taxon>Magnoliopsida</taxon>
        <taxon>eudicotyledons</taxon>
        <taxon>Gunneridae</taxon>
        <taxon>Pentapetalae</taxon>
        <taxon>rosids</taxon>
        <taxon>malvids</taxon>
        <taxon>Malvales</taxon>
        <taxon>Dipterocarpaceae</taxon>
        <taxon>Rubroshorea</taxon>
    </lineage>
</organism>
<dbReference type="Proteomes" id="UP001054252">
    <property type="component" value="Unassembled WGS sequence"/>
</dbReference>
<comment type="caution">
    <text evidence="1">The sequence shown here is derived from an EMBL/GenBank/DDBJ whole genome shotgun (WGS) entry which is preliminary data.</text>
</comment>
<keyword evidence="2" id="KW-1185">Reference proteome</keyword>
<proteinExistence type="predicted"/>
<gene>
    <name evidence="1" type="ORF">SLEP1_g22018</name>
</gene>
<sequence length="178" mass="20006">MVLFIKKKKVKTPSIPRPLLHGKRLLGDDLRVRDSPESSIAAKHAVIVMNGPREFTTELLEWALENIMASGAGYTVTLLGVMPWLNIPYTWSCGSEVVMGYPLPWLVVERIIKLRATWVVFDRDLRKNREFFAEKIPCNVVMMNGEGGVDMIKGQPMIDNGSAAPQVSPRLLRCLLQC</sequence>
<evidence type="ECO:0000313" key="1">
    <source>
        <dbReference type="EMBL" id="GKV10690.1"/>
    </source>
</evidence>
<dbReference type="EMBL" id="BPVZ01000032">
    <property type="protein sequence ID" value="GKV10690.1"/>
    <property type="molecule type" value="Genomic_DNA"/>
</dbReference>
<evidence type="ECO:0000313" key="2">
    <source>
        <dbReference type="Proteomes" id="UP001054252"/>
    </source>
</evidence>
<dbReference type="AlphaFoldDB" id="A0AAV5JJY1"/>